<proteinExistence type="inferred from homology"/>
<dbReference type="GO" id="GO:0050660">
    <property type="term" value="F:flavin adenine dinucleotide binding"/>
    <property type="evidence" value="ECO:0007669"/>
    <property type="project" value="InterPro"/>
</dbReference>
<dbReference type="RefSeq" id="WP_151596069.1">
    <property type="nucleotide sequence ID" value="NZ_WBMS02000020.1"/>
</dbReference>
<dbReference type="AlphaFoldDB" id="A0A6I4MHA3"/>
<reference evidence="8" key="1">
    <citation type="submission" date="2019-12" db="EMBL/GenBank/DDBJ databases">
        <title>Actinomadura physcomitrii sp. nov., a novel actinomycete isolated from moss [Physcomitrium sphaericum (Ludw) Fuernr].</title>
        <authorList>
            <person name="Zhuang X."/>
        </authorList>
    </citation>
    <scope>NUCLEOTIDE SEQUENCE [LARGE SCALE GENOMIC DNA]</scope>
    <source>
        <strain evidence="8">LD22</strain>
    </source>
</reference>
<comment type="caution">
    <text evidence="8">The sequence shown here is derived from an EMBL/GenBank/DDBJ whole genome shotgun (WGS) entry which is preliminary data.</text>
</comment>
<evidence type="ECO:0000256" key="5">
    <source>
        <dbReference type="ARBA" id="ARBA00023002"/>
    </source>
</evidence>
<dbReference type="EMBL" id="WBMS02000020">
    <property type="protein sequence ID" value="MWA03524.1"/>
    <property type="molecule type" value="Genomic_DNA"/>
</dbReference>
<evidence type="ECO:0000313" key="9">
    <source>
        <dbReference type="Proteomes" id="UP000462055"/>
    </source>
</evidence>
<evidence type="ECO:0000313" key="8">
    <source>
        <dbReference type="EMBL" id="MWA03524.1"/>
    </source>
</evidence>
<dbReference type="InterPro" id="IPR036250">
    <property type="entry name" value="AcylCo_DH-like_C"/>
</dbReference>
<feature type="domain" description="Acyl-CoA dehydrogenase/oxidase C-terminal" evidence="6">
    <location>
        <begin position="240"/>
        <end position="378"/>
    </location>
</feature>
<evidence type="ECO:0000256" key="2">
    <source>
        <dbReference type="ARBA" id="ARBA00009347"/>
    </source>
</evidence>
<organism evidence="8 9">
    <name type="scientific">Actinomadura physcomitrii</name>
    <dbReference type="NCBI Taxonomy" id="2650748"/>
    <lineage>
        <taxon>Bacteria</taxon>
        <taxon>Bacillati</taxon>
        <taxon>Actinomycetota</taxon>
        <taxon>Actinomycetes</taxon>
        <taxon>Streptosporangiales</taxon>
        <taxon>Thermomonosporaceae</taxon>
        <taxon>Actinomadura</taxon>
    </lineage>
</organism>
<keyword evidence="5" id="KW-0560">Oxidoreductase</keyword>
<dbReference type="PANTHER" id="PTHR43884:SF20">
    <property type="entry name" value="ACYL-COA DEHYDROGENASE FADE28"/>
    <property type="match status" value="1"/>
</dbReference>
<protein>
    <submittedName>
        <fullName evidence="8">Acyl-CoA dehydrogenase</fullName>
    </submittedName>
</protein>
<dbReference type="InterPro" id="IPR037069">
    <property type="entry name" value="AcylCoA_DH/ox_N_sf"/>
</dbReference>
<dbReference type="InterPro" id="IPR009075">
    <property type="entry name" value="AcylCo_DH/oxidase_C"/>
</dbReference>
<dbReference type="SUPFAM" id="SSF47203">
    <property type="entry name" value="Acyl-CoA dehydrogenase C-terminal domain-like"/>
    <property type="match status" value="1"/>
</dbReference>
<comment type="similarity">
    <text evidence="2">Belongs to the acyl-CoA dehydrogenase family.</text>
</comment>
<gene>
    <name evidence="8" type="ORF">F8568_024705</name>
</gene>
<name>A0A6I4MHA3_9ACTN</name>
<keyword evidence="3" id="KW-0285">Flavoprotein</keyword>
<dbReference type="InterPro" id="IPR046373">
    <property type="entry name" value="Acyl-CoA_Oxase/DH_mid-dom_sf"/>
</dbReference>
<accession>A0A6I4MHA3</accession>
<dbReference type="InterPro" id="IPR009100">
    <property type="entry name" value="AcylCoA_DH/oxidase_NM_dom_sf"/>
</dbReference>
<dbReference type="Proteomes" id="UP000462055">
    <property type="component" value="Unassembled WGS sequence"/>
</dbReference>
<keyword evidence="9" id="KW-1185">Reference proteome</keyword>
<keyword evidence="4" id="KW-0274">FAD</keyword>
<dbReference type="Gene3D" id="1.10.540.10">
    <property type="entry name" value="Acyl-CoA dehydrogenase/oxidase, N-terminal domain"/>
    <property type="match status" value="1"/>
</dbReference>
<feature type="domain" description="Acyl-CoA dehydrogenase/oxidase N-terminal" evidence="7">
    <location>
        <begin position="20"/>
        <end position="83"/>
    </location>
</feature>
<dbReference type="Pfam" id="PF00441">
    <property type="entry name" value="Acyl-CoA_dh_1"/>
    <property type="match status" value="1"/>
</dbReference>
<evidence type="ECO:0000256" key="1">
    <source>
        <dbReference type="ARBA" id="ARBA00001974"/>
    </source>
</evidence>
<comment type="cofactor">
    <cofactor evidence="1">
        <name>FAD</name>
        <dbReference type="ChEBI" id="CHEBI:57692"/>
    </cofactor>
</comment>
<dbReference type="Pfam" id="PF02771">
    <property type="entry name" value="Acyl-CoA_dh_N"/>
    <property type="match status" value="1"/>
</dbReference>
<evidence type="ECO:0000259" key="6">
    <source>
        <dbReference type="Pfam" id="PF00441"/>
    </source>
</evidence>
<evidence type="ECO:0000256" key="4">
    <source>
        <dbReference type="ARBA" id="ARBA00022827"/>
    </source>
</evidence>
<dbReference type="Gene3D" id="1.20.140.10">
    <property type="entry name" value="Butyryl-CoA Dehydrogenase, subunit A, domain 3"/>
    <property type="match status" value="1"/>
</dbReference>
<sequence length="380" mass="38420">MSAERSPGGGDLAGGLEAELRDELRAVARDLLTEKGPEAALDWRSVAEAGWLGLEAPEALNGADATFAEVAVVLEEMGRAAARGPYLGAIVLGAGVLGLLEPGPGRDRLLAATASGEVVPAVALPGDGAAGAAGGAAGEVPFRVEAGPGGPRLHGRAAFVPGAAEAGRLLLPALDPGGVPVIVDVAPDVAGLGRTAQPVLDATRGFGLVTADGVAVGEEAVWRFAGDPALALGRVRDRAAVAVACDSLGVSEAMLDATVAHAKVREQFGRPIGSFQAVQHACADMRVRISVARRLVEGAVRCLSGPPGGDDSATGVAAAMAKSYTCAAAVDVVGKAMQLHGGMGYTWESGVHVHLKRAMLNRSLFGSPAAHRARLAERYR</sequence>
<dbReference type="Gene3D" id="2.40.110.10">
    <property type="entry name" value="Butyryl-CoA Dehydrogenase, subunit A, domain 2"/>
    <property type="match status" value="1"/>
</dbReference>
<dbReference type="InterPro" id="IPR013786">
    <property type="entry name" value="AcylCoA_DH/ox_N"/>
</dbReference>
<dbReference type="SUPFAM" id="SSF56645">
    <property type="entry name" value="Acyl-CoA dehydrogenase NM domain-like"/>
    <property type="match status" value="1"/>
</dbReference>
<dbReference type="PANTHER" id="PTHR43884">
    <property type="entry name" value="ACYL-COA DEHYDROGENASE"/>
    <property type="match status" value="1"/>
</dbReference>
<evidence type="ECO:0000256" key="3">
    <source>
        <dbReference type="ARBA" id="ARBA00022630"/>
    </source>
</evidence>
<dbReference type="GO" id="GO:0003995">
    <property type="term" value="F:acyl-CoA dehydrogenase activity"/>
    <property type="evidence" value="ECO:0007669"/>
    <property type="project" value="TreeGrafter"/>
</dbReference>
<evidence type="ECO:0000259" key="7">
    <source>
        <dbReference type="Pfam" id="PF02771"/>
    </source>
</evidence>